<dbReference type="GeneID" id="107799715"/>
<evidence type="ECO:0000313" key="2">
    <source>
        <dbReference type="Proteomes" id="UP000790787"/>
    </source>
</evidence>
<dbReference type="Pfam" id="PF10539">
    <property type="entry name" value="Dev_Cell_Death"/>
    <property type="match status" value="2"/>
</dbReference>
<dbReference type="OrthoDB" id="1920894at2759"/>
<gene>
    <name evidence="3" type="primary">LOC107799715</name>
</gene>
<dbReference type="PaxDb" id="4097-A0A1S4ANS6"/>
<name>A0A1S4ANS6_TOBAC</name>
<dbReference type="AlphaFoldDB" id="A0A1S4ANS6"/>
<dbReference type="PANTHER" id="PTHR46444">
    <property type="entry name" value="DCD (DEVELOPMENT AND CELL DEATH) DOMAIN PROTEIN-RELATED"/>
    <property type="match status" value="1"/>
</dbReference>
<dbReference type="Proteomes" id="UP000790787">
    <property type="component" value="Chromosome 22"/>
</dbReference>
<dbReference type="SMART" id="SM00767">
    <property type="entry name" value="DCD"/>
    <property type="match status" value="2"/>
</dbReference>
<dbReference type="RefSeq" id="XP_016478341.1">
    <property type="nucleotide sequence ID" value="XM_016622855.1"/>
</dbReference>
<dbReference type="InterPro" id="IPR013989">
    <property type="entry name" value="Dev_and_cell_death_domain"/>
</dbReference>
<dbReference type="PROSITE" id="PS51222">
    <property type="entry name" value="DCD"/>
    <property type="match status" value="2"/>
</dbReference>
<organism evidence="2 3">
    <name type="scientific">Nicotiana tabacum</name>
    <name type="common">Common tobacco</name>
    <dbReference type="NCBI Taxonomy" id="4097"/>
    <lineage>
        <taxon>Eukaryota</taxon>
        <taxon>Viridiplantae</taxon>
        <taxon>Streptophyta</taxon>
        <taxon>Embryophyta</taxon>
        <taxon>Tracheophyta</taxon>
        <taxon>Spermatophyta</taxon>
        <taxon>Magnoliopsida</taxon>
        <taxon>eudicotyledons</taxon>
        <taxon>Gunneridae</taxon>
        <taxon>Pentapetalae</taxon>
        <taxon>asterids</taxon>
        <taxon>lamiids</taxon>
        <taxon>Solanales</taxon>
        <taxon>Solanaceae</taxon>
        <taxon>Nicotianoideae</taxon>
        <taxon>Nicotianeae</taxon>
        <taxon>Nicotiana</taxon>
    </lineage>
</organism>
<keyword evidence="2" id="KW-1185">Reference proteome</keyword>
<dbReference type="PANTHER" id="PTHR46444:SF19">
    <property type="entry name" value="OS02G0745600 PROTEIN"/>
    <property type="match status" value="1"/>
</dbReference>
<dbReference type="KEGG" id="nta:107799715"/>
<reference evidence="3" key="2">
    <citation type="submission" date="2025-08" db="UniProtKB">
        <authorList>
            <consortium name="RefSeq"/>
        </authorList>
    </citation>
    <scope>IDENTIFICATION</scope>
</reference>
<reference evidence="2" key="1">
    <citation type="journal article" date="2014" name="Nat. Commun.">
        <title>The tobacco genome sequence and its comparison with those of tomato and potato.</title>
        <authorList>
            <person name="Sierro N."/>
            <person name="Battey J.N."/>
            <person name="Ouadi S."/>
            <person name="Bakaher N."/>
            <person name="Bovet L."/>
            <person name="Willig A."/>
            <person name="Goepfert S."/>
            <person name="Peitsch M.C."/>
            <person name="Ivanov N.V."/>
        </authorList>
    </citation>
    <scope>NUCLEOTIDE SEQUENCE [LARGE SCALE GENOMIC DNA]</scope>
</reference>
<protein>
    <recommendedName>
        <fullName evidence="1">DCD domain-containing protein</fullName>
    </recommendedName>
</protein>
<sequence length="991" mass="110316">MSANISVIAQKDDSSYPYSNTITEYLTDARVEPRDYDTKAKSEKPFTWYSLMDVNNPKKKVQSPITTGQSDEPTMVAAEAVDVPSTSAEPSSCAAAMPLPSSTTPTAVPATTPTSTLRQVSMPTVPLFVLRVSQTLASLNNWIQTATAKLSDLSSTVAVQSSIQAPQFPPTVEEILKKFLENQNTVMATFVQHGLATAGDLPFDMLLDPGNSVPDPTSLSAPMAPVGKCEEPNLVADTTEAVHQMFANPSIPRVEDDEIQLAKPKGDDIARDTEIFYTKQKNTRKSKQRSLKGTPEFSPSFTLTSRSIAPYSPECFFLCKATTSLIVGMEGKKWKKKGKNFSQSNTKKLMMKKKKKVAAKVKPSIVINQAFLPINNSAGVSAPAVYPAPASSLGRVASQDKEKDGETFEDLSGFIFLCSGDTKLDCFRFRVFGLRSNKKEIVEKIKHGTKLFLFDVELKLLYGVYEATSTGRTDLEPRAFGGKFPAQVKFQLFKECLPLQESFFRHAIKDNYHGRKFEPELNGRQVRNLLSLFRPLPASATAAAVPHPRAGVPKIIPVLAMEDQAKLLPYPHEVGPSMGNVCPPNTNTAFAKEHQDESEQPPLSTAYIDEQNTGDDVETDSSEDTQDESDQLDLLSGFIFLCGGNTKLDCYRFRVFGLRSNKKETVEKIKPGTKLFLFDFELKLLYGVYEATSTGKIDLEPLAFGGKFPAQVKFQIFKECLPLPEASFRYAIKDNYLGRKFEPELNGRQVRTLLSLFRPLTGSATAATVPHPLAKVDQSLANVGMPKIMPTLAVEDQVKVLSYPQAKVGSSMANVPPPNRISTWNMEHQVRYPPMSVSADDPYMTRLQHSHPPPVMESQPVYELQSAQHGWLRTTDFVDNMQHQKLTAHSHAYSHQPYVTDIWDPHIRYRSMQDVVPSQQHLMGLNDRNYQWYLRVEREMLPPQESTVIHNYYSGPSAPYVPQVFQQNVSEAVIQQTSCIAFQYSFARQFG</sequence>
<evidence type="ECO:0000259" key="1">
    <source>
        <dbReference type="PROSITE" id="PS51222"/>
    </source>
</evidence>
<proteinExistence type="predicted"/>
<evidence type="ECO:0000313" key="3">
    <source>
        <dbReference type="RefSeq" id="XP_016478341.1"/>
    </source>
</evidence>
<accession>A0A1S4ANS6</accession>